<keyword evidence="1" id="KW-0472">Membrane</keyword>
<gene>
    <name evidence="2" type="ORF">ES288_D10G250200v1</name>
</gene>
<name>A0A5D2B3A7_GOSDA</name>
<keyword evidence="1" id="KW-0812">Transmembrane</keyword>
<sequence>MATAASCSSFTILHLASSPPLISALLISLFPAIMVVGVTRDGLILTLLCLCSSRSLSTVPVLSPFLSNEHSYRFWKAIIHIE</sequence>
<accession>A0A5D2B3A7</accession>
<evidence type="ECO:0000256" key="1">
    <source>
        <dbReference type="SAM" id="Phobius"/>
    </source>
</evidence>
<organism evidence="2 3">
    <name type="scientific">Gossypium darwinii</name>
    <name type="common">Darwin's cotton</name>
    <name type="synonym">Gossypium barbadense var. darwinii</name>
    <dbReference type="NCBI Taxonomy" id="34276"/>
    <lineage>
        <taxon>Eukaryota</taxon>
        <taxon>Viridiplantae</taxon>
        <taxon>Streptophyta</taxon>
        <taxon>Embryophyta</taxon>
        <taxon>Tracheophyta</taxon>
        <taxon>Spermatophyta</taxon>
        <taxon>Magnoliopsida</taxon>
        <taxon>eudicotyledons</taxon>
        <taxon>Gunneridae</taxon>
        <taxon>Pentapetalae</taxon>
        <taxon>rosids</taxon>
        <taxon>malvids</taxon>
        <taxon>Malvales</taxon>
        <taxon>Malvaceae</taxon>
        <taxon>Malvoideae</taxon>
        <taxon>Gossypium</taxon>
    </lineage>
</organism>
<keyword evidence="1" id="KW-1133">Transmembrane helix</keyword>
<proteinExistence type="predicted"/>
<reference evidence="2 3" key="1">
    <citation type="submission" date="2019-06" db="EMBL/GenBank/DDBJ databases">
        <title>WGS assembly of Gossypium darwinii.</title>
        <authorList>
            <person name="Chen Z.J."/>
            <person name="Sreedasyam A."/>
            <person name="Ando A."/>
            <person name="Song Q."/>
            <person name="De L."/>
            <person name="Hulse-Kemp A."/>
            <person name="Ding M."/>
            <person name="Ye W."/>
            <person name="Kirkbride R."/>
            <person name="Jenkins J."/>
            <person name="Plott C."/>
            <person name="Lovell J."/>
            <person name="Lin Y.-M."/>
            <person name="Vaughn R."/>
            <person name="Liu B."/>
            <person name="Li W."/>
            <person name="Simpson S."/>
            <person name="Scheffler B."/>
            <person name="Saski C."/>
            <person name="Grover C."/>
            <person name="Hu G."/>
            <person name="Conover J."/>
            <person name="Carlson J."/>
            <person name="Shu S."/>
            <person name="Boston L."/>
            <person name="Williams M."/>
            <person name="Peterson D."/>
            <person name="Mcgee K."/>
            <person name="Jones D."/>
            <person name="Wendel J."/>
            <person name="Stelly D."/>
            <person name="Grimwood J."/>
            <person name="Schmutz J."/>
        </authorList>
    </citation>
    <scope>NUCLEOTIDE SEQUENCE [LARGE SCALE GENOMIC DNA]</scope>
    <source>
        <strain evidence="2">1808015.09</strain>
    </source>
</reference>
<dbReference type="AlphaFoldDB" id="A0A5D2B3A7"/>
<evidence type="ECO:0000313" key="2">
    <source>
        <dbReference type="EMBL" id="TYG51339.1"/>
    </source>
</evidence>
<keyword evidence="3" id="KW-1185">Reference proteome</keyword>
<protein>
    <submittedName>
        <fullName evidence="2">Uncharacterized protein</fullName>
    </submittedName>
</protein>
<feature type="transmembrane region" description="Helical" evidence="1">
    <location>
        <begin position="12"/>
        <end position="37"/>
    </location>
</feature>
<dbReference type="EMBL" id="CM017710">
    <property type="protein sequence ID" value="TYG51339.1"/>
    <property type="molecule type" value="Genomic_DNA"/>
</dbReference>
<dbReference type="Proteomes" id="UP000323506">
    <property type="component" value="Chromosome D10"/>
</dbReference>
<evidence type="ECO:0000313" key="3">
    <source>
        <dbReference type="Proteomes" id="UP000323506"/>
    </source>
</evidence>